<dbReference type="PROSITE" id="PS50003">
    <property type="entry name" value="PH_DOMAIN"/>
    <property type="match status" value="1"/>
</dbReference>
<evidence type="ECO:0000256" key="11">
    <source>
        <dbReference type="SAM" id="MobiDB-lite"/>
    </source>
</evidence>
<protein>
    <submittedName>
        <fullName evidence="16">Uncharacterized protein</fullName>
    </submittedName>
</protein>
<dbReference type="CDD" id="cd21669">
    <property type="entry name" value="SMP_SF"/>
    <property type="match status" value="1"/>
</dbReference>
<evidence type="ECO:0000313" key="17">
    <source>
        <dbReference type="Proteomes" id="UP001190700"/>
    </source>
</evidence>
<keyword evidence="4" id="KW-0479">Metal-binding</keyword>
<dbReference type="EMBL" id="LGRX02004254">
    <property type="protein sequence ID" value="KAK3280799.1"/>
    <property type="molecule type" value="Genomic_DNA"/>
</dbReference>
<dbReference type="AlphaFoldDB" id="A0AAE0GM88"/>
<dbReference type="CDD" id="cd00030">
    <property type="entry name" value="C2"/>
    <property type="match status" value="1"/>
</dbReference>
<dbReference type="PROSITE" id="PS50004">
    <property type="entry name" value="C2"/>
    <property type="match status" value="2"/>
</dbReference>
<dbReference type="GO" id="GO:0006869">
    <property type="term" value="P:lipid transport"/>
    <property type="evidence" value="ECO:0007669"/>
    <property type="project" value="UniProtKB-KW"/>
</dbReference>
<dbReference type="GO" id="GO:0046872">
    <property type="term" value="F:metal ion binding"/>
    <property type="evidence" value="ECO:0007669"/>
    <property type="project" value="UniProtKB-KW"/>
</dbReference>
<keyword evidence="2" id="KW-0813">Transport</keyword>
<feature type="transmembrane region" description="Helical" evidence="12">
    <location>
        <begin position="57"/>
        <end position="88"/>
    </location>
</feature>
<proteinExistence type="predicted"/>
<evidence type="ECO:0000256" key="8">
    <source>
        <dbReference type="ARBA" id="ARBA00023055"/>
    </source>
</evidence>
<dbReference type="InterPro" id="IPR039010">
    <property type="entry name" value="Synaptotagmin_SMP"/>
</dbReference>
<feature type="compositionally biased region" description="Basic and acidic residues" evidence="11">
    <location>
        <begin position="848"/>
        <end position="857"/>
    </location>
</feature>
<accession>A0AAE0GM88</accession>
<dbReference type="SUPFAM" id="SSF50729">
    <property type="entry name" value="PH domain-like"/>
    <property type="match status" value="1"/>
</dbReference>
<comment type="caution">
    <text evidence="16">The sequence shown here is derived from an EMBL/GenBank/DDBJ whole genome shotgun (WGS) entry which is preliminary data.</text>
</comment>
<evidence type="ECO:0000256" key="6">
    <source>
        <dbReference type="ARBA" id="ARBA00022837"/>
    </source>
</evidence>
<dbReference type="GO" id="GO:0012505">
    <property type="term" value="C:endomembrane system"/>
    <property type="evidence" value="ECO:0007669"/>
    <property type="project" value="UniProtKB-ARBA"/>
</dbReference>
<evidence type="ECO:0000256" key="5">
    <source>
        <dbReference type="ARBA" id="ARBA00022737"/>
    </source>
</evidence>
<evidence type="ECO:0000259" key="13">
    <source>
        <dbReference type="PROSITE" id="PS50003"/>
    </source>
</evidence>
<feature type="compositionally biased region" description="Polar residues" evidence="11">
    <location>
        <begin position="1"/>
        <end position="26"/>
    </location>
</feature>
<evidence type="ECO:0000313" key="16">
    <source>
        <dbReference type="EMBL" id="KAK3280799.1"/>
    </source>
</evidence>
<dbReference type="InterPro" id="IPR035892">
    <property type="entry name" value="C2_domain_sf"/>
</dbReference>
<feature type="compositionally biased region" description="Basic and acidic residues" evidence="11">
    <location>
        <begin position="802"/>
        <end position="819"/>
    </location>
</feature>
<dbReference type="PANTHER" id="PTHR47042">
    <property type="entry name" value="C2 DOMAIN-CONTAINING PROTEIN-LIKE"/>
    <property type="match status" value="1"/>
</dbReference>
<dbReference type="InterPro" id="IPR011993">
    <property type="entry name" value="PH-like_dom_sf"/>
</dbReference>
<keyword evidence="9" id="KW-0446">Lipid-binding</keyword>
<evidence type="ECO:0000256" key="2">
    <source>
        <dbReference type="ARBA" id="ARBA00022448"/>
    </source>
</evidence>
<keyword evidence="17" id="KW-1185">Reference proteome</keyword>
<feature type="domain" description="C2" evidence="14">
    <location>
        <begin position="314"/>
        <end position="450"/>
    </location>
</feature>
<evidence type="ECO:0000256" key="1">
    <source>
        <dbReference type="ARBA" id="ARBA00004370"/>
    </source>
</evidence>
<gene>
    <name evidence="16" type="ORF">CYMTET_11378</name>
</gene>
<evidence type="ECO:0000256" key="7">
    <source>
        <dbReference type="ARBA" id="ARBA00022989"/>
    </source>
</evidence>
<dbReference type="Pfam" id="PF00169">
    <property type="entry name" value="PH"/>
    <property type="match status" value="1"/>
</dbReference>
<dbReference type="GO" id="GO:0016020">
    <property type="term" value="C:membrane"/>
    <property type="evidence" value="ECO:0007669"/>
    <property type="project" value="UniProtKB-SubCell"/>
</dbReference>
<dbReference type="Proteomes" id="UP001190700">
    <property type="component" value="Unassembled WGS sequence"/>
</dbReference>
<keyword evidence="6" id="KW-0106">Calcium</keyword>
<evidence type="ECO:0000256" key="12">
    <source>
        <dbReference type="SAM" id="Phobius"/>
    </source>
</evidence>
<evidence type="ECO:0000256" key="4">
    <source>
        <dbReference type="ARBA" id="ARBA00022723"/>
    </source>
</evidence>
<dbReference type="SMART" id="SM00239">
    <property type="entry name" value="C2"/>
    <property type="match status" value="2"/>
</dbReference>
<evidence type="ECO:0000259" key="14">
    <source>
        <dbReference type="PROSITE" id="PS50004"/>
    </source>
</evidence>
<feature type="compositionally biased region" description="Polar residues" evidence="11">
    <location>
        <begin position="820"/>
        <end position="836"/>
    </location>
</feature>
<dbReference type="Gene3D" id="2.30.29.30">
    <property type="entry name" value="Pleckstrin-homology domain (PH domain)/Phosphotyrosine-binding domain (PTB)"/>
    <property type="match status" value="1"/>
</dbReference>
<dbReference type="SMART" id="SM00233">
    <property type="entry name" value="PH"/>
    <property type="match status" value="1"/>
</dbReference>
<dbReference type="GO" id="GO:0008289">
    <property type="term" value="F:lipid binding"/>
    <property type="evidence" value="ECO:0007669"/>
    <property type="project" value="UniProtKB-KW"/>
</dbReference>
<name>A0AAE0GM88_9CHLO</name>
<dbReference type="Pfam" id="PF17047">
    <property type="entry name" value="SMP_LBD"/>
    <property type="match status" value="1"/>
</dbReference>
<comment type="subcellular location">
    <subcellularLocation>
        <location evidence="1">Membrane</location>
    </subcellularLocation>
</comment>
<dbReference type="InterPro" id="IPR001849">
    <property type="entry name" value="PH_domain"/>
</dbReference>
<dbReference type="SUPFAM" id="SSF49562">
    <property type="entry name" value="C2 domain (Calcium/lipid-binding domain, CaLB)"/>
    <property type="match status" value="2"/>
</dbReference>
<sequence>MSTETPPVETKMSTETPPVETKTATKTPPVETKMSTETPPVEPLLLQMYEWPAGQSLLFFLSATWFIAKFLSFGPLVVCSFLWPILFVNEILTKKRTRISQILASRTYSTLLQKTTSFETCTVENAEWFNKVLALFWPGFISPMVSKIIENNVQYYLDVYRPAALNRLELDECRLGDKPPRVQGAKAYCLNVDSPSDVEFELDLDITTGMNPALEEGTGMVLSMGAKVGSSYVGLPVQVYGENLSILGKLRVRIGGIDNKKSPPVGRLRISFAEPPELNFTLRTVGKVEVMDLPGVKDWKNNVLGDIISGLMVEPNALDINLDEIMNAPPPEEKKTVRVDVKVVKAENLKAADSRSVTAIASGERGTSDPYVKLTVLDKTRQTEPIMKTLNPVWNDADFAFIFSEEEWAQEPSLTFAVKDYDRVGRNDPLGDATVLLDALEDGVSRVMWLHLENVSRGKLMVSMSISGKSDMPKKAISDAPMMLGSAPKAVTKRASKMEDVSDDIIQVTVNVLRAENLVAADNVGNPLVKASSDPYLNLNLGTQHRRTTIKKANLNPEWKEEFVFEVESLEWRHPGSMYRVLKLEMKDWDIVTSDDPLGNVDVALDAIEQECMGCAKTMWLPLRDVPHGRVEISIKIAECKRSAMNAAPEPTPMSAIPEVTMRRSTTSLDENSNPVDPSKEVVQQQKVNKSILSNFTPTDNHISGFLLKEPKFSLTTSVRRRFFVIKSNELVYFETEAMTKAKGSVALSISSTVSTWEGSQTGLGRYPFKLSTRGTDLKMGASTDAERTKWVTALRETIKEHSKAAESRTSDVSVRRDSGASQASVRRDSTASNVSARRDSGASNVPAKRESGFSEF</sequence>
<keyword evidence="7 12" id="KW-1133">Transmembrane helix</keyword>
<dbReference type="Gene3D" id="2.60.40.150">
    <property type="entry name" value="C2 domain"/>
    <property type="match status" value="2"/>
</dbReference>
<dbReference type="Pfam" id="PF00168">
    <property type="entry name" value="C2"/>
    <property type="match status" value="2"/>
</dbReference>
<keyword evidence="5" id="KW-0677">Repeat</keyword>
<feature type="region of interest" description="Disordered" evidence="11">
    <location>
        <begin position="1"/>
        <end position="37"/>
    </location>
</feature>
<dbReference type="GO" id="GO:0005737">
    <property type="term" value="C:cytoplasm"/>
    <property type="evidence" value="ECO:0007669"/>
    <property type="project" value="UniProtKB-ARBA"/>
</dbReference>
<evidence type="ECO:0000256" key="10">
    <source>
        <dbReference type="ARBA" id="ARBA00023136"/>
    </source>
</evidence>
<organism evidence="16 17">
    <name type="scientific">Cymbomonas tetramitiformis</name>
    <dbReference type="NCBI Taxonomy" id="36881"/>
    <lineage>
        <taxon>Eukaryota</taxon>
        <taxon>Viridiplantae</taxon>
        <taxon>Chlorophyta</taxon>
        <taxon>Pyramimonadophyceae</taxon>
        <taxon>Pyramimonadales</taxon>
        <taxon>Pyramimonadaceae</taxon>
        <taxon>Cymbomonas</taxon>
    </lineage>
</organism>
<keyword evidence="3 12" id="KW-0812">Transmembrane</keyword>
<dbReference type="PROSITE" id="PS51847">
    <property type="entry name" value="SMP"/>
    <property type="match status" value="1"/>
</dbReference>
<feature type="domain" description="SMP-LTD" evidence="15">
    <location>
        <begin position="122"/>
        <end position="323"/>
    </location>
</feature>
<evidence type="ECO:0000259" key="15">
    <source>
        <dbReference type="PROSITE" id="PS51847"/>
    </source>
</evidence>
<feature type="domain" description="C2" evidence="14">
    <location>
        <begin position="489"/>
        <end position="621"/>
    </location>
</feature>
<reference evidence="16 17" key="1">
    <citation type="journal article" date="2015" name="Genome Biol. Evol.">
        <title>Comparative Genomics of a Bacterivorous Green Alga Reveals Evolutionary Causalities and Consequences of Phago-Mixotrophic Mode of Nutrition.</title>
        <authorList>
            <person name="Burns J.A."/>
            <person name="Paasch A."/>
            <person name="Narechania A."/>
            <person name="Kim E."/>
        </authorList>
    </citation>
    <scope>NUCLEOTIDE SEQUENCE [LARGE SCALE GENOMIC DNA]</scope>
    <source>
        <strain evidence="16 17">PLY_AMNH</strain>
    </source>
</reference>
<feature type="domain" description="PH" evidence="13">
    <location>
        <begin position="700"/>
        <end position="800"/>
    </location>
</feature>
<feature type="region of interest" description="Disordered" evidence="11">
    <location>
        <begin position="802"/>
        <end position="857"/>
    </location>
</feature>
<evidence type="ECO:0000256" key="9">
    <source>
        <dbReference type="ARBA" id="ARBA00023121"/>
    </source>
</evidence>
<dbReference type="InterPro" id="IPR052847">
    <property type="entry name" value="Ext_Synaptotagmin/KAHRP-like"/>
</dbReference>
<dbReference type="InterPro" id="IPR000008">
    <property type="entry name" value="C2_dom"/>
</dbReference>
<dbReference type="InterPro" id="IPR031468">
    <property type="entry name" value="SMP_LBD"/>
</dbReference>
<keyword evidence="10 12" id="KW-0472">Membrane</keyword>
<evidence type="ECO:0000256" key="3">
    <source>
        <dbReference type="ARBA" id="ARBA00022692"/>
    </source>
</evidence>
<dbReference type="PANTHER" id="PTHR47042:SF4">
    <property type="entry name" value="OS02G0313700 PROTEIN"/>
    <property type="match status" value="1"/>
</dbReference>
<keyword evidence="8" id="KW-0445">Lipid transport</keyword>